<comment type="caution">
    <text evidence="1">The sequence shown here is derived from an EMBL/GenBank/DDBJ whole genome shotgun (WGS) entry which is preliminary data.</text>
</comment>
<dbReference type="Pfam" id="PF07247">
    <property type="entry name" value="AATase"/>
    <property type="match status" value="1"/>
</dbReference>
<protein>
    <submittedName>
        <fullName evidence="1">Alcohol acetyltransferase</fullName>
    </submittedName>
</protein>
<dbReference type="InterPro" id="IPR052058">
    <property type="entry name" value="Alcohol_O-acetyltransferase"/>
</dbReference>
<reference evidence="1" key="1">
    <citation type="journal article" date="2021" name="IMA Fungus">
        <title>Genomic characterization of three marine fungi, including Emericellopsis atlantica sp. nov. with signatures of a generalist lifestyle and marine biomass degradation.</title>
        <authorList>
            <person name="Hagestad O.C."/>
            <person name="Hou L."/>
            <person name="Andersen J.H."/>
            <person name="Hansen E.H."/>
            <person name="Altermark B."/>
            <person name="Li C."/>
            <person name="Kuhnert E."/>
            <person name="Cox R.J."/>
            <person name="Crous P.W."/>
            <person name="Spatafora J.W."/>
            <person name="Lail K."/>
            <person name="Amirebrahimi M."/>
            <person name="Lipzen A."/>
            <person name="Pangilinan J."/>
            <person name="Andreopoulos W."/>
            <person name="Hayes R.D."/>
            <person name="Ng V."/>
            <person name="Grigoriev I.V."/>
            <person name="Jackson S.A."/>
            <person name="Sutton T.D.S."/>
            <person name="Dobson A.D.W."/>
            <person name="Rama T."/>
        </authorList>
    </citation>
    <scope>NUCLEOTIDE SEQUENCE</scope>
    <source>
        <strain evidence="1">TS7</strain>
    </source>
</reference>
<dbReference type="SUPFAM" id="SSF52777">
    <property type="entry name" value="CoA-dependent acyltransferases"/>
    <property type="match status" value="2"/>
</dbReference>
<proteinExistence type="predicted"/>
<sequence>MSDLKKSAPEAPKYTIVRDSIIYERIWYLEYRLGIRSNVVVAATYNHPSGQALTKPMVLRALKTVIEQQPSMRLVGVPVTKQDKQGKETTGLMMAALNEINVEESVQFKEGQGITEEMIEKLHNQWDFGEPDKPWFKLVVSGSTVYYVNHHAINDGMSGYIFHRTFTAALNAAGANSSTDGVTTWSSTYDPSTMAITPSLHSVVQQGEAKGKPWQVNVWEVIKPVLTAWLLYMFVPSWLVFSDLPSVKPKPHTASTVIEASDRGVTRTVLRRIPAETMDKLVAKCRENGTSVTALLMTMLTASIINDYYSDKTFLLSVISVDIRNRLPDDMIALENKTMGNRAGGVYSFQKTGKYKGLFPSGQDKLGEQSSTLKTDEIWARARDAKQWMHAGLDPAARTIRASAEQPNDLDAVAKTLTAGEAMKPAYNLGNLGPYVSEKSQDGWTVEDVAFSGPPQGGIGGPRPPLFQVGGVKGGNTHIATNWQDGGMPREKIEGIVDGTLRRIEQLVIS</sequence>
<dbReference type="PANTHER" id="PTHR28037">
    <property type="entry name" value="ALCOHOL O-ACETYLTRANSFERASE 1-RELATED"/>
    <property type="match status" value="1"/>
</dbReference>
<organism evidence="1 2">
    <name type="scientific">Emericellopsis atlantica</name>
    <dbReference type="NCBI Taxonomy" id="2614577"/>
    <lineage>
        <taxon>Eukaryota</taxon>
        <taxon>Fungi</taxon>
        <taxon>Dikarya</taxon>
        <taxon>Ascomycota</taxon>
        <taxon>Pezizomycotina</taxon>
        <taxon>Sordariomycetes</taxon>
        <taxon>Hypocreomycetidae</taxon>
        <taxon>Hypocreales</taxon>
        <taxon>Bionectriaceae</taxon>
        <taxon>Emericellopsis</taxon>
    </lineage>
</organism>
<evidence type="ECO:0000313" key="2">
    <source>
        <dbReference type="Proteomes" id="UP000887229"/>
    </source>
</evidence>
<dbReference type="Proteomes" id="UP000887229">
    <property type="component" value="Unassembled WGS sequence"/>
</dbReference>
<dbReference type="AlphaFoldDB" id="A0A9P7ZRS3"/>
<accession>A0A9P7ZRS3</accession>
<dbReference type="InterPro" id="IPR010828">
    <property type="entry name" value="Atf2/Sli1-like"/>
</dbReference>
<dbReference type="EMBL" id="MU251247">
    <property type="protein sequence ID" value="KAG9256657.1"/>
    <property type="molecule type" value="Genomic_DNA"/>
</dbReference>
<keyword evidence="2" id="KW-1185">Reference proteome</keyword>
<evidence type="ECO:0000313" key="1">
    <source>
        <dbReference type="EMBL" id="KAG9256657.1"/>
    </source>
</evidence>
<dbReference type="GeneID" id="70290984"/>
<dbReference type="OrthoDB" id="2150604at2759"/>
<dbReference type="RefSeq" id="XP_046120581.1">
    <property type="nucleotide sequence ID" value="XM_046260081.1"/>
</dbReference>
<gene>
    <name evidence="1" type="ORF">F5Z01DRAFT_481514</name>
</gene>
<dbReference type="PANTHER" id="PTHR28037:SF1">
    <property type="entry name" value="ALCOHOL O-ACETYLTRANSFERASE 1-RELATED"/>
    <property type="match status" value="1"/>
</dbReference>
<name>A0A9P7ZRS3_9HYPO</name>